<dbReference type="EMBL" id="PJCH01000005">
    <property type="protein sequence ID" value="PQA88321.1"/>
    <property type="molecule type" value="Genomic_DNA"/>
</dbReference>
<keyword evidence="2" id="KW-0805">Transcription regulation</keyword>
<keyword evidence="3" id="KW-0731">Sigma factor</keyword>
<proteinExistence type="inferred from homology"/>
<comment type="caution">
    <text evidence="8">The sequence shown here is derived from an EMBL/GenBank/DDBJ whole genome shotgun (WGS) entry which is preliminary data.</text>
</comment>
<evidence type="ECO:0000256" key="5">
    <source>
        <dbReference type="SAM" id="MobiDB-lite"/>
    </source>
</evidence>
<name>A0A2S7K779_9PROT</name>
<evidence type="ECO:0000256" key="4">
    <source>
        <dbReference type="ARBA" id="ARBA00023163"/>
    </source>
</evidence>
<dbReference type="Gene3D" id="1.10.10.10">
    <property type="entry name" value="Winged helix-like DNA-binding domain superfamily/Winged helix DNA-binding domain"/>
    <property type="match status" value="1"/>
</dbReference>
<dbReference type="InterPro" id="IPR039425">
    <property type="entry name" value="RNA_pol_sigma-70-like"/>
</dbReference>
<keyword evidence="4" id="KW-0804">Transcription</keyword>
<dbReference type="Pfam" id="PF04542">
    <property type="entry name" value="Sigma70_r2"/>
    <property type="match status" value="1"/>
</dbReference>
<feature type="region of interest" description="Disordered" evidence="5">
    <location>
        <begin position="1"/>
        <end position="22"/>
    </location>
</feature>
<organism evidence="8 9">
    <name type="scientific">Hyphococcus luteus</name>
    <dbReference type="NCBI Taxonomy" id="2058213"/>
    <lineage>
        <taxon>Bacteria</taxon>
        <taxon>Pseudomonadati</taxon>
        <taxon>Pseudomonadota</taxon>
        <taxon>Alphaproteobacteria</taxon>
        <taxon>Parvularculales</taxon>
        <taxon>Parvularculaceae</taxon>
        <taxon>Hyphococcus</taxon>
    </lineage>
</organism>
<dbReference type="GO" id="GO:0016987">
    <property type="term" value="F:sigma factor activity"/>
    <property type="evidence" value="ECO:0007669"/>
    <property type="project" value="UniProtKB-KW"/>
</dbReference>
<feature type="compositionally biased region" description="Basic and acidic residues" evidence="5">
    <location>
        <begin position="1"/>
        <end position="14"/>
    </location>
</feature>
<feature type="domain" description="RNA polymerase sigma-70 region 2" evidence="6">
    <location>
        <begin position="29"/>
        <end position="91"/>
    </location>
</feature>
<dbReference type="PANTHER" id="PTHR43133">
    <property type="entry name" value="RNA POLYMERASE ECF-TYPE SIGMA FACTO"/>
    <property type="match status" value="1"/>
</dbReference>
<dbReference type="InterPro" id="IPR007627">
    <property type="entry name" value="RNA_pol_sigma70_r2"/>
</dbReference>
<dbReference type="GO" id="GO:0006352">
    <property type="term" value="P:DNA-templated transcription initiation"/>
    <property type="evidence" value="ECO:0007669"/>
    <property type="project" value="InterPro"/>
</dbReference>
<evidence type="ECO:0000259" key="6">
    <source>
        <dbReference type="Pfam" id="PF04542"/>
    </source>
</evidence>
<dbReference type="InterPro" id="IPR013249">
    <property type="entry name" value="RNA_pol_sigma70_r4_t2"/>
</dbReference>
<evidence type="ECO:0000313" key="8">
    <source>
        <dbReference type="EMBL" id="PQA88321.1"/>
    </source>
</evidence>
<evidence type="ECO:0000256" key="3">
    <source>
        <dbReference type="ARBA" id="ARBA00023082"/>
    </source>
</evidence>
<dbReference type="InterPro" id="IPR013325">
    <property type="entry name" value="RNA_pol_sigma_r2"/>
</dbReference>
<dbReference type="OrthoDB" id="7628065at2"/>
<evidence type="ECO:0000313" key="9">
    <source>
        <dbReference type="Proteomes" id="UP000239504"/>
    </source>
</evidence>
<dbReference type="RefSeq" id="WP_104829565.1">
    <property type="nucleotide sequence ID" value="NZ_PJCH01000005.1"/>
</dbReference>
<evidence type="ECO:0000259" key="7">
    <source>
        <dbReference type="Pfam" id="PF08281"/>
    </source>
</evidence>
<dbReference type="AlphaFoldDB" id="A0A2S7K779"/>
<dbReference type="SUPFAM" id="SSF88946">
    <property type="entry name" value="Sigma2 domain of RNA polymerase sigma factors"/>
    <property type="match status" value="1"/>
</dbReference>
<dbReference type="PANTHER" id="PTHR43133:SF63">
    <property type="entry name" value="RNA POLYMERASE SIGMA FACTOR FECI-RELATED"/>
    <property type="match status" value="1"/>
</dbReference>
<dbReference type="GO" id="GO:0003677">
    <property type="term" value="F:DNA binding"/>
    <property type="evidence" value="ECO:0007669"/>
    <property type="project" value="InterPro"/>
</dbReference>
<dbReference type="InterPro" id="IPR036388">
    <property type="entry name" value="WH-like_DNA-bd_sf"/>
</dbReference>
<protein>
    <submittedName>
        <fullName evidence="8">RNA polymerase subunit sigma-24</fullName>
    </submittedName>
</protein>
<evidence type="ECO:0000256" key="2">
    <source>
        <dbReference type="ARBA" id="ARBA00023015"/>
    </source>
</evidence>
<dbReference type="InterPro" id="IPR013324">
    <property type="entry name" value="RNA_pol_sigma_r3/r4-like"/>
</dbReference>
<dbReference type="Proteomes" id="UP000239504">
    <property type="component" value="Unassembled WGS sequence"/>
</dbReference>
<comment type="similarity">
    <text evidence="1">Belongs to the sigma-70 factor family. ECF subfamily.</text>
</comment>
<dbReference type="Gene3D" id="1.10.1740.10">
    <property type="match status" value="1"/>
</dbReference>
<dbReference type="SUPFAM" id="SSF88659">
    <property type="entry name" value="Sigma3 and sigma4 domains of RNA polymerase sigma factors"/>
    <property type="match status" value="1"/>
</dbReference>
<reference evidence="8 9" key="1">
    <citation type="submission" date="2017-12" db="EMBL/GenBank/DDBJ databases">
        <authorList>
            <person name="Hurst M.R.H."/>
        </authorList>
    </citation>
    <scope>NUCLEOTIDE SEQUENCE [LARGE SCALE GENOMIC DNA]</scope>
    <source>
        <strain evidence="8 9">SY-3-19</strain>
    </source>
</reference>
<keyword evidence="9" id="KW-1185">Reference proteome</keyword>
<accession>A0A2S7K779</accession>
<evidence type="ECO:0000256" key="1">
    <source>
        <dbReference type="ARBA" id="ARBA00010641"/>
    </source>
</evidence>
<gene>
    <name evidence="8" type="ORF">CW354_08455</name>
</gene>
<sequence>MANSDKLEDGRRPTPDSAAGDDLAKTLSERYRGPLIAFFRRRTAVAGEPEDLAQEVLLRVVRRNERAPIEEPDAFIFQTARNLMLDRTRYAKVRQENYSEIRLRQETVEKLNPERVVGGRQELALVLSQLSALGEQTRDMLVLNRLECMTYQEIGDLYGISASAVRKRLFRAMELLLEMVEDE</sequence>
<dbReference type="NCBIfam" id="TIGR02937">
    <property type="entry name" value="sigma70-ECF"/>
    <property type="match status" value="1"/>
</dbReference>
<dbReference type="Pfam" id="PF08281">
    <property type="entry name" value="Sigma70_r4_2"/>
    <property type="match status" value="1"/>
</dbReference>
<dbReference type="CDD" id="cd06171">
    <property type="entry name" value="Sigma70_r4"/>
    <property type="match status" value="1"/>
</dbReference>
<feature type="domain" description="RNA polymerase sigma factor 70 region 4 type 2" evidence="7">
    <location>
        <begin position="125"/>
        <end position="176"/>
    </location>
</feature>
<dbReference type="InterPro" id="IPR014284">
    <property type="entry name" value="RNA_pol_sigma-70_dom"/>
</dbReference>